<feature type="compositionally biased region" description="Polar residues" evidence="1">
    <location>
        <begin position="19"/>
        <end position="41"/>
    </location>
</feature>
<evidence type="ECO:0000313" key="3">
    <source>
        <dbReference type="EMBL" id="QDF15685.1"/>
    </source>
</evidence>
<keyword evidence="2" id="KW-1133">Transmembrane helix</keyword>
<protein>
    <submittedName>
        <fullName evidence="3">Uncharacterized protein</fullName>
    </submittedName>
</protein>
<gene>
    <name evidence="3" type="ORF">Lys12581Vzw_42</name>
</gene>
<dbReference type="EMBL" id="MN067333">
    <property type="protein sequence ID" value="QDF15685.1"/>
    <property type="molecule type" value="Genomic_DNA"/>
</dbReference>
<name>A0A4Y6EAJ3_9CAUD</name>
<evidence type="ECO:0000256" key="2">
    <source>
        <dbReference type="SAM" id="Phobius"/>
    </source>
</evidence>
<reference evidence="3 4" key="1">
    <citation type="submission" date="2019-06" db="EMBL/GenBank/DDBJ databases">
        <title>Complete Genome Sequence of a Shiga toxin-Converting Bacteriophage, Escherichia phage Lys12581Vzw, Induced from an Outbreak Shiga Toxin-Producing Escherichia coli.</title>
        <authorList>
            <person name="Zhang Y."/>
            <person name="Liao Y.-T."/>
            <person name="Salvador A."/>
            <person name="Sun X."/>
            <person name="Wu V.C."/>
        </authorList>
    </citation>
    <scope>NUCLEOTIDE SEQUENCE [LARGE SCALE GENOMIC DNA]</scope>
</reference>
<feature type="region of interest" description="Disordered" evidence="1">
    <location>
        <begin position="1"/>
        <end position="50"/>
    </location>
</feature>
<evidence type="ECO:0000313" key="4">
    <source>
        <dbReference type="Proteomes" id="UP000319529"/>
    </source>
</evidence>
<keyword evidence="2" id="KW-0472">Membrane</keyword>
<organism evidence="3 4">
    <name type="scientific">Escherichia phage Lyz12581Vzw</name>
    <dbReference type="NCBI Taxonomy" id="2590400"/>
    <lineage>
        <taxon>Viruses</taxon>
        <taxon>Duplodnaviria</taxon>
        <taxon>Heunggongvirae</taxon>
        <taxon>Uroviricota</taxon>
        <taxon>Caudoviricetes</taxon>
        <taxon>Sepvirinae</taxon>
        <taxon>Oslovirus</taxon>
        <taxon>Oslovirus Lyz12581Vzw</taxon>
    </lineage>
</organism>
<proteinExistence type="predicted"/>
<keyword evidence="2" id="KW-0812">Transmembrane</keyword>
<keyword evidence="4" id="KW-1185">Reference proteome</keyword>
<dbReference type="Proteomes" id="UP000319529">
    <property type="component" value="Segment"/>
</dbReference>
<accession>A0A4Y6EAJ3</accession>
<sequence>MSELEKITIPNGAEFPGTEISSLEDTPPTTESSSDGDNLNAQRAADAKSNRELREKFAEKAYKVAKYGLYWWATVLLLSATGRAMGKEIFSDEVLIAVTAASTLNLFAAFLGVIRGLFPHAKSHTE</sequence>
<feature type="transmembrane region" description="Helical" evidence="2">
    <location>
        <begin position="94"/>
        <end position="118"/>
    </location>
</feature>
<evidence type="ECO:0000256" key="1">
    <source>
        <dbReference type="SAM" id="MobiDB-lite"/>
    </source>
</evidence>
<feature type="transmembrane region" description="Helical" evidence="2">
    <location>
        <begin position="64"/>
        <end position="82"/>
    </location>
</feature>